<feature type="transmembrane region" description="Helical" evidence="5">
    <location>
        <begin position="431"/>
        <end position="456"/>
    </location>
</feature>
<feature type="domain" description="Neurotransmitter-gated ion-channel ligand-binding" evidence="6">
    <location>
        <begin position="142"/>
        <end position="365"/>
    </location>
</feature>
<evidence type="ECO:0000256" key="4">
    <source>
        <dbReference type="ARBA" id="ARBA00023136"/>
    </source>
</evidence>
<dbReference type="InterPro" id="IPR038050">
    <property type="entry name" value="Neuro_actylchol_rec"/>
</dbReference>
<dbReference type="Pfam" id="PF02931">
    <property type="entry name" value="Neur_chan_LBD"/>
    <property type="match status" value="1"/>
</dbReference>
<protein>
    <submittedName>
        <fullName evidence="9">Uncharacterized protein</fullName>
    </submittedName>
</protein>
<dbReference type="SUPFAM" id="SSF63712">
    <property type="entry name" value="Nicotinic receptor ligand binding domain-like"/>
    <property type="match status" value="1"/>
</dbReference>
<feature type="domain" description="Neurotransmitter-gated ion-channel transmembrane" evidence="7">
    <location>
        <begin position="372"/>
        <end position="463"/>
    </location>
</feature>
<dbReference type="GO" id="GO:0005230">
    <property type="term" value="F:extracellular ligand-gated monoatomic ion channel activity"/>
    <property type="evidence" value="ECO:0007669"/>
    <property type="project" value="InterPro"/>
</dbReference>
<sequence length="535" mass="61807">MKVKRRGWQNGACGENDFVQCTLYFGAKNQEFHMSFRSVLCRDCNWLDTSAKNYAQFPRSTTASEEGERPDCPLIQLYRVTVTLPILRNFGDFDKNHLNRSDSVYQFGGIYKEAMFLFESFLLLFFILNITGARALSVEHVLHERLLDGYDKTILPVEKAGDAVVVGLQPEIFSLLQIDERTGTIQYMQWLKLTWKDPNLQWNPKQYENIHFTYFPAENIWRPDIAIYNQRDEIKFPFPLGGVVAEVFFDGTVLIELLQSVEITCQEFDVADFPFDTQICTTRYASWMRGNEQLILTTDFELNNEEQFNHHSEWDLLAFVPSYDQMNATYTTLLNMEETDGSEKLINRSAVFDEVHYDLKIRRKPNYYIYSLIIPSGIITTLCIIGLFAPFEDSGNREEKITLGLTTMLSMVMILMMVAESMPRSSGNRPLLGTFILFEIGLSTVATVATAVILITHNRVELVAAAPPKSLVRFTYFIFRIKNRTDRKERSDIFQPARIQPIKELNADSLEHLVVGDIEKDTEEEIKVRYPYKII</sequence>
<dbReference type="InterPro" id="IPR006202">
    <property type="entry name" value="Neur_chan_lig-bd"/>
</dbReference>
<evidence type="ECO:0000256" key="1">
    <source>
        <dbReference type="ARBA" id="ARBA00004141"/>
    </source>
</evidence>
<dbReference type="InterPro" id="IPR006029">
    <property type="entry name" value="Neurotrans-gated_channel_TM"/>
</dbReference>
<evidence type="ECO:0000259" key="6">
    <source>
        <dbReference type="Pfam" id="PF02931"/>
    </source>
</evidence>
<dbReference type="InterPro" id="IPR036719">
    <property type="entry name" value="Neuro-gated_channel_TM_sf"/>
</dbReference>
<name>A0A914WR63_9BILA</name>
<dbReference type="Gene3D" id="1.20.58.390">
    <property type="entry name" value="Neurotransmitter-gated ion-channel transmembrane domain"/>
    <property type="match status" value="1"/>
</dbReference>
<dbReference type="InterPro" id="IPR036734">
    <property type="entry name" value="Neur_chan_lig-bd_sf"/>
</dbReference>
<evidence type="ECO:0000256" key="2">
    <source>
        <dbReference type="ARBA" id="ARBA00022692"/>
    </source>
</evidence>
<evidence type="ECO:0000313" key="9">
    <source>
        <dbReference type="WBParaSite" id="PSAMB.scaffold4951size13080.g25541.t1"/>
    </source>
</evidence>
<proteinExistence type="predicted"/>
<reference evidence="9" key="1">
    <citation type="submission" date="2022-11" db="UniProtKB">
        <authorList>
            <consortium name="WormBaseParasite"/>
        </authorList>
    </citation>
    <scope>IDENTIFICATION</scope>
</reference>
<dbReference type="CDD" id="cd19051">
    <property type="entry name" value="LGIC_TM_cation"/>
    <property type="match status" value="1"/>
</dbReference>
<keyword evidence="4 5" id="KW-0472">Membrane</keyword>
<dbReference type="PANTHER" id="PTHR18945">
    <property type="entry name" value="NEUROTRANSMITTER GATED ION CHANNEL"/>
    <property type="match status" value="1"/>
</dbReference>
<accession>A0A914WR63</accession>
<dbReference type="Proteomes" id="UP000887566">
    <property type="component" value="Unplaced"/>
</dbReference>
<dbReference type="AlphaFoldDB" id="A0A914WR63"/>
<evidence type="ECO:0000256" key="5">
    <source>
        <dbReference type="SAM" id="Phobius"/>
    </source>
</evidence>
<dbReference type="SUPFAM" id="SSF90112">
    <property type="entry name" value="Neurotransmitter-gated ion-channel transmembrane pore"/>
    <property type="match status" value="1"/>
</dbReference>
<keyword evidence="3 5" id="KW-1133">Transmembrane helix</keyword>
<feature type="transmembrane region" description="Helical" evidence="5">
    <location>
        <begin position="367"/>
        <end position="389"/>
    </location>
</feature>
<evidence type="ECO:0000259" key="7">
    <source>
        <dbReference type="Pfam" id="PF02932"/>
    </source>
</evidence>
<evidence type="ECO:0000313" key="8">
    <source>
        <dbReference type="Proteomes" id="UP000887566"/>
    </source>
</evidence>
<organism evidence="8 9">
    <name type="scientific">Plectus sambesii</name>
    <dbReference type="NCBI Taxonomy" id="2011161"/>
    <lineage>
        <taxon>Eukaryota</taxon>
        <taxon>Metazoa</taxon>
        <taxon>Ecdysozoa</taxon>
        <taxon>Nematoda</taxon>
        <taxon>Chromadorea</taxon>
        <taxon>Plectida</taxon>
        <taxon>Plectina</taxon>
        <taxon>Plectoidea</taxon>
        <taxon>Plectidae</taxon>
        <taxon>Plectus</taxon>
    </lineage>
</organism>
<dbReference type="GO" id="GO:0016020">
    <property type="term" value="C:membrane"/>
    <property type="evidence" value="ECO:0007669"/>
    <property type="project" value="UniProtKB-SubCell"/>
</dbReference>
<comment type="subcellular location">
    <subcellularLocation>
        <location evidence="1">Membrane</location>
        <topology evidence="1">Multi-pass membrane protein</topology>
    </subcellularLocation>
</comment>
<dbReference type="InterPro" id="IPR006201">
    <property type="entry name" value="Neur_channel"/>
</dbReference>
<dbReference type="Gene3D" id="2.70.170.10">
    <property type="entry name" value="Neurotransmitter-gated ion-channel ligand-binding domain"/>
    <property type="match status" value="1"/>
</dbReference>
<evidence type="ECO:0000256" key="3">
    <source>
        <dbReference type="ARBA" id="ARBA00022989"/>
    </source>
</evidence>
<keyword evidence="2 5" id="KW-0812">Transmembrane</keyword>
<dbReference type="PRINTS" id="PR00252">
    <property type="entry name" value="NRIONCHANNEL"/>
</dbReference>
<dbReference type="CDD" id="cd18989">
    <property type="entry name" value="LGIC_ECD_cation"/>
    <property type="match status" value="1"/>
</dbReference>
<dbReference type="Pfam" id="PF02932">
    <property type="entry name" value="Neur_chan_memb"/>
    <property type="match status" value="1"/>
</dbReference>
<keyword evidence="8" id="KW-1185">Reference proteome</keyword>
<dbReference type="GO" id="GO:0004888">
    <property type="term" value="F:transmembrane signaling receptor activity"/>
    <property type="evidence" value="ECO:0007669"/>
    <property type="project" value="InterPro"/>
</dbReference>
<dbReference type="FunFam" id="2.70.170.10:FF:000028">
    <property type="entry name" value="AcetylCholine Receptor"/>
    <property type="match status" value="1"/>
</dbReference>
<feature type="transmembrane region" description="Helical" evidence="5">
    <location>
        <begin position="401"/>
        <end position="419"/>
    </location>
</feature>
<dbReference type="WBParaSite" id="PSAMB.scaffold4951size13080.g25541.t1">
    <property type="protein sequence ID" value="PSAMB.scaffold4951size13080.g25541.t1"/>
    <property type="gene ID" value="PSAMB.scaffold4951size13080.g25541"/>
</dbReference>